<dbReference type="FunFam" id="3.30.70.330:FF:000105">
    <property type="entry name" value="HIV Tat-specific factor 1 homolog"/>
    <property type="match status" value="1"/>
</dbReference>
<keyword evidence="3" id="KW-0677">Repeat</keyword>
<evidence type="ECO:0000256" key="1">
    <source>
        <dbReference type="ARBA" id="ARBA00007747"/>
    </source>
</evidence>
<dbReference type="GO" id="GO:0005686">
    <property type="term" value="C:U2 snRNP"/>
    <property type="evidence" value="ECO:0007669"/>
    <property type="project" value="TreeGrafter"/>
</dbReference>
<dbReference type="SMART" id="SM00360">
    <property type="entry name" value="RRM"/>
    <property type="match status" value="2"/>
</dbReference>
<keyword evidence="10" id="KW-1185">Reference proteome</keyword>
<dbReference type="Proteomes" id="UP000325902">
    <property type="component" value="Unassembled WGS sequence"/>
</dbReference>
<dbReference type="GO" id="GO:0005684">
    <property type="term" value="C:U2-type spliceosomal complex"/>
    <property type="evidence" value="ECO:0007669"/>
    <property type="project" value="TreeGrafter"/>
</dbReference>
<dbReference type="GO" id="GO:0003723">
    <property type="term" value="F:RNA binding"/>
    <property type="evidence" value="ECO:0007669"/>
    <property type="project" value="UniProtKB-UniRule"/>
</dbReference>
<comment type="similarity">
    <text evidence="1">Belongs to the HTATSF1 family.</text>
</comment>
<keyword evidence="4 6" id="KW-0694">RNA-binding</keyword>
<feature type="domain" description="RRM" evidence="8">
    <location>
        <begin position="107"/>
        <end position="197"/>
    </location>
</feature>
<feature type="compositionally biased region" description="Basic and acidic residues" evidence="7">
    <location>
        <begin position="94"/>
        <end position="103"/>
    </location>
</feature>
<accession>A0A5N5DII4</accession>
<comment type="caution">
    <text evidence="9">The sequence shown here is derived from an EMBL/GenBank/DDBJ whole genome shotgun (WGS) entry which is preliminary data.</text>
</comment>
<evidence type="ECO:0000256" key="2">
    <source>
        <dbReference type="ARBA" id="ARBA00022664"/>
    </source>
</evidence>
<feature type="region of interest" description="Disordered" evidence="7">
    <location>
        <begin position="201"/>
        <end position="233"/>
    </location>
</feature>
<dbReference type="CDD" id="cd12285">
    <property type="entry name" value="RRM3_RBM39_like"/>
    <property type="match status" value="1"/>
</dbReference>
<keyword evidence="2" id="KW-0507">mRNA processing</keyword>
<dbReference type="OrthoDB" id="10258585at2759"/>
<evidence type="ECO:0000256" key="7">
    <source>
        <dbReference type="SAM" id="MobiDB-lite"/>
    </source>
</evidence>
<organism evidence="9 10">
    <name type="scientific">Lasiodiplodia theobromae</name>
    <dbReference type="NCBI Taxonomy" id="45133"/>
    <lineage>
        <taxon>Eukaryota</taxon>
        <taxon>Fungi</taxon>
        <taxon>Dikarya</taxon>
        <taxon>Ascomycota</taxon>
        <taxon>Pezizomycotina</taxon>
        <taxon>Dothideomycetes</taxon>
        <taxon>Dothideomycetes incertae sedis</taxon>
        <taxon>Botryosphaeriales</taxon>
        <taxon>Botryosphaeriaceae</taxon>
        <taxon>Lasiodiplodia</taxon>
    </lineage>
</organism>
<dbReference type="PROSITE" id="PS50102">
    <property type="entry name" value="RRM"/>
    <property type="match status" value="2"/>
</dbReference>
<dbReference type="InterPro" id="IPR000504">
    <property type="entry name" value="RRM_dom"/>
</dbReference>
<dbReference type="EMBL" id="VCHE01000017">
    <property type="protein sequence ID" value="KAB2577527.1"/>
    <property type="molecule type" value="Genomic_DNA"/>
</dbReference>
<keyword evidence="5" id="KW-0508">mRNA splicing</keyword>
<feature type="compositionally biased region" description="Basic and acidic residues" evidence="7">
    <location>
        <begin position="218"/>
        <end position="233"/>
    </location>
</feature>
<protein>
    <submittedName>
        <fullName evidence="9">Splicing factor U2AF-associated protein 2</fullName>
    </submittedName>
</protein>
<evidence type="ECO:0000256" key="4">
    <source>
        <dbReference type="ARBA" id="ARBA00022884"/>
    </source>
</evidence>
<feature type="domain" description="RRM" evidence="8">
    <location>
        <begin position="259"/>
        <end position="344"/>
    </location>
</feature>
<evidence type="ECO:0000259" key="8">
    <source>
        <dbReference type="PROSITE" id="PS50102"/>
    </source>
</evidence>
<dbReference type="PANTHER" id="PTHR15608:SF0">
    <property type="entry name" value="HIV TAT-SPECIFIC FACTOR 1"/>
    <property type="match status" value="1"/>
</dbReference>
<evidence type="ECO:0000256" key="3">
    <source>
        <dbReference type="ARBA" id="ARBA00022737"/>
    </source>
</evidence>
<evidence type="ECO:0000256" key="6">
    <source>
        <dbReference type="PROSITE-ProRule" id="PRU00176"/>
    </source>
</evidence>
<dbReference type="SUPFAM" id="SSF54928">
    <property type="entry name" value="RNA-binding domain, RBD"/>
    <property type="match status" value="2"/>
</dbReference>
<sequence length="389" mass="44076">MDDTRTKFPVNPEDFDADERISWSKIDNKFILEEANGNEWEFDEKLKRWVPTVDKDLLEQQGKAYQVAGVDEAEDAREQFKAKKRKKNGDDDEGKPPAKKREGGGSSAVYATSIPLDATFKDIETIFSKYGLIAESADTEQKRIKMYTDENGKFKGEALIIYYRPESVQLAIDMLDDTPFNYKQGPNGNMRVQVADASFKKQKEGDGNGNQPKQAKRYQPDKQKLEAKKKEMQQKLTDWGDEEGYELANADNAGSRWERTVVLKHMFTLHELEEDPNAEEDIQADIMEEAEKFGEVEKVFVFNEEPAGVASVKFADQAAAKNCAKAFNGRMFDKRTVLAYIADGKELFKRTKKDTEAKEQARLEQFGRDLQAGALVKNVDGAGEKNGEE</sequence>
<dbReference type="InterPro" id="IPR012677">
    <property type="entry name" value="Nucleotide-bd_a/b_plait_sf"/>
</dbReference>
<dbReference type="InterPro" id="IPR034393">
    <property type="entry name" value="TatSF1-like"/>
</dbReference>
<dbReference type="InterPro" id="IPR035979">
    <property type="entry name" value="RBD_domain_sf"/>
</dbReference>
<name>A0A5N5DII4_9PEZI</name>
<dbReference type="Gene3D" id="3.30.70.330">
    <property type="match status" value="2"/>
</dbReference>
<dbReference type="Pfam" id="PF00076">
    <property type="entry name" value="RRM_1"/>
    <property type="match status" value="2"/>
</dbReference>
<reference evidence="9 10" key="1">
    <citation type="journal article" date="2019" name="Sci. Rep.">
        <title>A multi-omics analysis of the grapevine pathogen Lasiodiplodia theobromae reveals that temperature affects the expression of virulence- and pathogenicity-related genes.</title>
        <authorList>
            <person name="Felix C."/>
            <person name="Meneses R."/>
            <person name="Goncalves M.F.M."/>
            <person name="Tilleman L."/>
            <person name="Duarte A.S."/>
            <person name="Jorrin-Novo J.V."/>
            <person name="Van de Peer Y."/>
            <person name="Deforce D."/>
            <person name="Van Nieuwerburgh F."/>
            <person name="Esteves A.C."/>
            <person name="Alves A."/>
        </authorList>
    </citation>
    <scope>NUCLEOTIDE SEQUENCE [LARGE SCALE GENOMIC DNA]</scope>
    <source>
        <strain evidence="9 10">LA-SOL3</strain>
    </source>
</reference>
<gene>
    <name evidence="9" type="primary">uap2</name>
    <name evidence="9" type="ORF">DBV05_g3852</name>
</gene>
<dbReference type="GO" id="GO:0000398">
    <property type="term" value="P:mRNA splicing, via spliceosome"/>
    <property type="evidence" value="ECO:0007669"/>
    <property type="project" value="UniProtKB-ARBA"/>
</dbReference>
<dbReference type="PANTHER" id="PTHR15608">
    <property type="entry name" value="SPLICING FACTOR U2AF-ASSOCIATED PROTEIN 2"/>
    <property type="match status" value="1"/>
</dbReference>
<proteinExistence type="inferred from homology"/>
<evidence type="ECO:0000256" key="5">
    <source>
        <dbReference type="ARBA" id="ARBA00023187"/>
    </source>
</evidence>
<dbReference type="AlphaFoldDB" id="A0A5N5DII4"/>
<evidence type="ECO:0000313" key="10">
    <source>
        <dbReference type="Proteomes" id="UP000325902"/>
    </source>
</evidence>
<feature type="region of interest" description="Disordered" evidence="7">
    <location>
        <begin position="68"/>
        <end position="107"/>
    </location>
</feature>
<evidence type="ECO:0000313" key="9">
    <source>
        <dbReference type="EMBL" id="KAB2577527.1"/>
    </source>
</evidence>